<gene>
    <name evidence="5" type="ORF">KDA27_28955</name>
</gene>
<dbReference type="InterPro" id="IPR027417">
    <property type="entry name" value="P-loop_NTPase"/>
</dbReference>
<dbReference type="PANTHER" id="PTHR42711:SF19">
    <property type="entry name" value="DOXORUBICIN RESISTANCE ATP-BINDING PROTEIN DRRA"/>
    <property type="match status" value="1"/>
</dbReference>
<evidence type="ECO:0000313" key="6">
    <source>
        <dbReference type="Proteomes" id="UP000739538"/>
    </source>
</evidence>
<reference evidence="5" key="2">
    <citation type="journal article" date="2021" name="Microbiome">
        <title>Successional dynamics and alternative stable states in a saline activated sludge microbial community over 9 years.</title>
        <authorList>
            <person name="Wang Y."/>
            <person name="Ye J."/>
            <person name="Ju F."/>
            <person name="Liu L."/>
            <person name="Boyd J.A."/>
            <person name="Deng Y."/>
            <person name="Parks D.H."/>
            <person name="Jiang X."/>
            <person name="Yin X."/>
            <person name="Woodcroft B.J."/>
            <person name="Tyson G.W."/>
            <person name="Hugenholtz P."/>
            <person name="Polz M.F."/>
            <person name="Zhang T."/>
        </authorList>
    </citation>
    <scope>NUCLEOTIDE SEQUENCE</scope>
    <source>
        <strain evidence="5">HKST-UBA02</strain>
    </source>
</reference>
<dbReference type="Proteomes" id="UP000739538">
    <property type="component" value="Unassembled WGS sequence"/>
</dbReference>
<accession>A0A956SH07</accession>
<dbReference type="Gene3D" id="3.40.50.300">
    <property type="entry name" value="P-loop containing nucleotide triphosphate hydrolases"/>
    <property type="match status" value="1"/>
</dbReference>
<dbReference type="GO" id="GO:0016887">
    <property type="term" value="F:ATP hydrolysis activity"/>
    <property type="evidence" value="ECO:0007669"/>
    <property type="project" value="InterPro"/>
</dbReference>
<dbReference type="SUPFAM" id="SSF52540">
    <property type="entry name" value="P-loop containing nucleoside triphosphate hydrolases"/>
    <property type="match status" value="1"/>
</dbReference>
<keyword evidence="3 5" id="KW-0067">ATP-binding</keyword>
<feature type="domain" description="ABC transporter" evidence="4">
    <location>
        <begin position="25"/>
        <end position="140"/>
    </location>
</feature>
<protein>
    <submittedName>
        <fullName evidence="5">ATP-binding cassette domain-containing protein</fullName>
    </submittedName>
</protein>
<dbReference type="InterPro" id="IPR003439">
    <property type="entry name" value="ABC_transporter-like_ATP-bd"/>
</dbReference>
<dbReference type="InterPro" id="IPR050763">
    <property type="entry name" value="ABC_transporter_ATP-binding"/>
</dbReference>
<evidence type="ECO:0000256" key="2">
    <source>
        <dbReference type="ARBA" id="ARBA00022741"/>
    </source>
</evidence>
<evidence type="ECO:0000313" key="5">
    <source>
        <dbReference type="EMBL" id="MCA9759861.1"/>
    </source>
</evidence>
<evidence type="ECO:0000256" key="3">
    <source>
        <dbReference type="ARBA" id="ARBA00022840"/>
    </source>
</evidence>
<dbReference type="AlphaFoldDB" id="A0A956SH07"/>
<feature type="non-terminal residue" evidence="5">
    <location>
        <position position="142"/>
    </location>
</feature>
<dbReference type="PANTHER" id="PTHR42711">
    <property type="entry name" value="ABC TRANSPORTER ATP-BINDING PROTEIN"/>
    <property type="match status" value="1"/>
</dbReference>
<sequence length="142" mass="14833">MTSASSQPAIEVDGVTKTFGKVEALRGVNLRVEPGIVFGLLGPNGAGKTTLVKILATLQAPSSGIARVAGLDVVRQAGEVRSKIGLAGQFAAVDDQLTGLENLEMVGQLYHLPGSVAKSRARTLIEQFGLEDAADRRAKTYS</sequence>
<name>A0A956SH07_UNCEI</name>
<evidence type="ECO:0000259" key="4">
    <source>
        <dbReference type="Pfam" id="PF00005"/>
    </source>
</evidence>
<comment type="caution">
    <text evidence="5">The sequence shown here is derived from an EMBL/GenBank/DDBJ whole genome shotgun (WGS) entry which is preliminary data.</text>
</comment>
<dbReference type="GO" id="GO:0005524">
    <property type="term" value="F:ATP binding"/>
    <property type="evidence" value="ECO:0007669"/>
    <property type="project" value="UniProtKB-KW"/>
</dbReference>
<evidence type="ECO:0000256" key="1">
    <source>
        <dbReference type="ARBA" id="ARBA00022448"/>
    </source>
</evidence>
<dbReference type="Pfam" id="PF00005">
    <property type="entry name" value="ABC_tran"/>
    <property type="match status" value="1"/>
</dbReference>
<organism evidence="5 6">
    <name type="scientific">Eiseniibacteriota bacterium</name>
    <dbReference type="NCBI Taxonomy" id="2212470"/>
    <lineage>
        <taxon>Bacteria</taxon>
        <taxon>Candidatus Eiseniibacteriota</taxon>
    </lineage>
</organism>
<keyword evidence="2" id="KW-0547">Nucleotide-binding</keyword>
<dbReference type="EMBL" id="JAGQHS010000563">
    <property type="protein sequence ID" value="MCA9759861.1"/>
    <property type="molecule type" value="Genomic_DNA"/>
</dbReference>
<reference evidence="5" key="1">
    <citation type="submission" date="2020-04" db="EMBL/GenBank/DDBJ databases">
        <authorList>
            <person name="Zhang T."/>
        </authorList>
    </citation>
    <scope>NUCLEOTIDE SEQUENCE</scope>
    <source>
        <strain evidence="5">HKST-UBA02</strain>
    </source>
</reference>
<proteinExistence type="predicted"/>
<keyword evidence="1" id="KW-0813">Transport</keyword>